<proteinExistence type="predicted"/>
<keyword evidence="3" id="KW-1185">Reference proteome</keyword>
<keyword evidence="1" id="KW-0812">Transmembrane</keyword>
<sequence>MTGEAGGSGVMVLVLVVAAVAVGAGSGLVTPLEFAHLAATAPLERLAQTMGAAEVGDAVVAGARTVIRR</sequence>
<evidence type="ECO:0000313" key="3">
    <source>
        <dbReference type="Proteomes" id="UP001500620"/>
    </source>
</evidence>
<reference evidence="3" key="1">
    <citation type="journal article" date="2019" name="Int. J. Syst. Evol. Microbiol.">
        <title>The Global Catalogue of Microorganisms (GCM) 10K type strain sequencing project: providing services to taxonomists for standard genome sequencing and annotation.</title>
        <authorList>
            <consortium name="The Broad Institute Genomics Platform"/>
            <consortium name="The Broad Institute Genome Sequencing Center for Infectious Disease"/>
            <person name="Wu L."/>
            <person name="Ma J."/>
        </authorList>
    </citation>
    <scope>NUCLEOTIDE SEQUENCE [LARGE SCALE GENOMIC DNA]</scope>
    <source>
        <strain evidence="3">JCM 17441</strain>
    </source>
</reference>
<keyword evidence="1" id="KW-1133">Transmembrane helix</keyword>
<gene>
    <name evidence="2" type="ORF">GCM10022255_094350</name>
</gene>
<keyword evidence="1" id="KW-0472">Membrane</keyword>
<protein>
    <submittedName>
        <fullName evidence="2">Uncharacterized protein</fullName>
    </submittedName>
</protein>
<accession>A0ABP8DQ20</accession>
<feature type="transmembrane region" description="Helical" evidence="1">
    <location>
        <begin position="6"/>
        <end position="29"/>
    </location>
</feature>
<evidence type="ECO:0000256" key="1">
    <source>
        <dbReference type="SAM" id="Phobius"/>
    </source>
</evidence>
<dbReference type="Proteomes" id="UP001500620">
    <property type="component" value="Unassembled WGS sequence"/>
</dbReference>
<dbReference type="RefSeq" id="WP_345138412.1">
    <property type="nucleotide sequence ID" value="NZ_BAABAT010000046.1"/>
</dbReference>
<dbReference type="EMBL" id="BAABAT010000046">
    <property type="protein sequence ID" value="GAA4261506.1"/>
    <property type="molecule type" value="Genomic_DNA"/>
</dbReference>
<evidence type="ECO:0000313" key="2">
    <source>
        <dbReference type="EMBL" id="GAA4261506.1"/>
    </source>
</evidence>
<comment type="caution">
    <text evidence="2">The sequence shown here is derived from an EMBL/GenBank/DDBJ whole genome shotgun (WGS) entry which is preliminary data.</text>
</comment>
<name>A0ABP8DQ20_9ACTN</name>
<organism evidence="2 3">
    <name type="scientific">Dactylosporangium darangshiense</name>
    <dbReference type="NCBI Taxonomy" id="579108"/>
    <lineage>
        <taxon>Bacteria</taxon>
        <taxon>Bacillati</taxon>
        <taxon>Actinomycetota</taxon>
        <taxon>Actinomycetes</taxon>
        <taxon>Micromonosporales</taxon>
        <taxon>Micromonosporaceae</taxon>
        <taxon>Dactylosporangium</taxon>
    </lineage>
</organism>